<dbReference type="PANTHER" id="PTHR33365">
    <property type="entry name" value="YALI0B05434P"/>
    <property type="match status" value="1"/>
</dbReference>
<dbReference type="Proteomes" id="UP000664521">
    <property type="component" value="Unassembled WGS sequence"/>
</dbReference>
<organism evidence="4 5">
    <name type="scientific">Heterodermia speciosa</name>
    <dbReference type="NCBI Taxonomy" id="116794"/>
    <lineage>
        <taxon>Eukaryota</taxon>
        <taxon>Fungi</taxon>
        <taxon>Dikarya</taxon>
        <taxon>Ascomycota</taxon>
        <taxon>Pezizomycotina</taxon>
        <taxon>Lecanoromycetes</taxon>
        <taxon>OSLEUM clade</taxon>
        <taxon>Lecanoromycetidae</taxon>
        <taxon>Caliciales</taxon>
        <taxon>Physciaceae</taxon>
        <taxon>Heterodermia</taxon>
    </lineage>
</organism>
<dbReference type="GO" id="GO:0043386">
    <property type="term" value="P:mycotoxin biosynthetic process"/>
    <property type="evidence" value="ECO:0007669"/>
    <property type="project" value="InterPro"/>
</dbReference>
<protein>
    <submittedName>
        <fullName evidence="4">Uncharacterized protein</fullName>
    </submittedName>
</protein>
<keyword evidence="3" id="KW-1133">Transmembrane helix</keyword>
<dbReference type="Pfam" id="PF11807">
    <property type="entry name" value="UstYa"/>
    <property type="match status" value="2"/>
</dbReference>
<keyword evidence="3" id="KW-0812">Transmembrane</keyword>
<evidence type="ECO:0000313" key="5">
    <source>
        <dbReference type="Proteomes" id="UP000664521"/>
    </source>
</evidence>
<dbReference type="AlphaFoldDB" id="A0A8H3G3Y4"/>
<name>A0A8H3G3Y4_9LECA</name>
<comment type="similarity">
    <text evidence="2">Belongs to the ustYa family.</text>
</comment>
<dbReference type="EMBL" id="CAJPDS010000082">
    <property type="protein sequence ID" value="CAF9935355.1"/>
    <property type="molecule type" value="Genomic_DNA"/>
</dbReference>
<evidence type="ECO:0000313" key="4">
    <source>
        <dbReference type="EMBL" id="CAF9935355.1"/>
    </source>
</evidence>
<dbReference type="OrthoDB" id="3687641at2759"/>
<dbReference type="PANTHER" id="PTHR33365:SF4">
    <property type="entry name" value="CYCLOCHLOROTINE BIOSYNTHESIS PROTEIN O"/>
    <property type="match status" value="1"/>
</dbReference>
<accession>A0A8H3G3Y4</accession>
<sequence length="197" mass="21883">MDSTTSDHVDQEEALLEKYQTPQGPRLRSAGTWAKFIILQFFLISNSEGFLLNREPTAPAASAVKYQIQTFDRELNASSIYTAAPSPEVDAAWEKLYKSTSHQKLLASITIPLTAPALILHSLFPNTRFFYFPIASLTSLKYLANSLTDAEIRVSAEDLRKINRTSVAFADGSGYLATLDVMHQLHCVVRVLSPFSP</sequence>
<comment type="caution">
    <text evidence="4">The sequence shown here is derived from an EMBL/GenBank/DDBJ whole genome shotgun (WGS) entry which is preliminary data.</text>
</comment>
<evidence type="ECO:0000256" key="3">
    <source>
        <dbReference type="SAM" id="Phobius"/>
    </source>
</evidence>
<reference evidence="4" key="1">
    <citation type="submission" date="2021-03" db="EMBL/GenBank/DDBJ databases">
        <authorList>
            <person name="Tagirdzhanova G."/>
        </authorList>
    </citation>
    <scope>NUCLEOTIDE SEQUENCE</scope>
</reference>
<proteinExistence type="inferred from homology"/>
<comment type="pathway">
    <text evidence="1">Mycotoxin biosynthesis.</text>
</comment>
<dbReference type="InterPro" id="IPR021765">
    <property type="entry name" value="UstYa-like"/>
</dbReference>
<evidence type="ECO:0000256" key="2">
    <source>
        <dbReference type="ARBA" id="ARBA00035112"/>
    </source>
</evidence>
<keyword evidence="5" id="KW-1185">Reference proteome</keyword>
<feature type="transmembrane region" description="Helical" evidence="3">
    <location>
        <begin position="105"/>
        <end position="124"/>
    </location>
</feature>
<evidence type="ECO:0000256" key="1">
    <source>
        <dbReference type="ARBA" id="ARBA00004685"/>
    </source>
</evidence>
<gene>
    <name evidence="4" type="ORF">HETSPECPRED_009760</name>
</gene>
<keyword evidence="3" id="KW-0472">Membrane</keyword>